<feature type="compositionally biased region" description="Basic and acidic residues" evidence="9">
    <location>
        <begin position="1"/>
        <end position="16"/>
    </location>
</feature>
<feature type="transmembrane region" description="Helical" evidence="10">
    <location>
        <begin position="487"/>
        <end position="506"/>
    </location>
</feature>
<feature type="transmembrane region" description="Helical" evidence="10">
    <location>
        <begin position="437"/>
        <end position="457"/>
    </location>
</feature>
<feature type="transmembrane region" description="Helical" evidence="10">
    <location>
        <begin position="181"/>
        <end position="201"/>
    </location>
</feature>
<evidence type="ECO:0000313" key="12">
    <source>
        <dbReference type="Proteomes" id="UP000779900"/>
    </source>
</evidence>
<evidence type="ECO:0000256" key="8">
    <source>
        <dbReference type="PROSITE-ProRule" id="PRU00339"/>
    </source>
</evidence>
<dbReference type="GO" id="GO:0005886">
    <property type="term" value="C:plasma membrane"/>
    <property type="evidence" value="ECO:0007669"/>
    <property type="project" value="UniProtKB-SubCell"/>
</dbReference>
<keyword evidence="2" id="KW-1003">Cell membrane</keyword>
<feature type="transmembrane region" description="Helical" evidence="10">
    <location>
        <begin position="105"/>
        <end position="126"/>
    </location>
</feature>
<sequence>MRAKSVDRRPAADNRKSPVPGRQAPDRLWFLIITGAAFLLRLIHILQVRQNDPLFLSPQMDALYHHEWALAVAAGKQFIADAYFRAPLYPYFLGLLYKILGANLLAVRIVQALIGSAGCGLVYLLAGQLLKPQASSPKPQASPKSGLHPSSLIPHPSGAVPVVAGLVMAVYPLAIWYDSELMLEGMLTFVVLLGFVLLLRSRDADRQWWLPGLVFGLAAIIRPNLLAFIAVLPVWLFLEGKGFKGPRVQGFEGSAGTPGPLNPRTLRCVLLVWGAAALVILPVTIRNYIVSRQFVPIAWQAGTNFVIGNNPNSDGVSAIVPGTRGSWWGGYDDVKRLAEEALGRQLKGAEIDRYWMAKGFEFWRQQPGKALGLLLRKTFLWFAGFEVGNETDLYAVKRYSFINYLFFNSRFLKFPFGILLPLALAGVWLMRREWRRFLPLYLFFGAYSLSFIFFFVTSRYRTPMVPLVAILAAAGITGLIRPIRGRGIAAIIAVVGFLLLNANVGVAGRVSSPDQSHFATALGLHQQKRDDEALRELRIALRYDSATNVLSFEATLLQRMGDVTGAERSARAATRLYPNDADAWGTLGYVFATTNRLDSAVRYYDVALQVNPYSLQAWVSRGNVALNTRKFAEARHYYEGALKVRPTHAEAIFYLGMCDYYEGRKAEAQARWQQALRLDPALARAKQALDQLK</sequence>
<feature type="region of interest" description="Disordered" evidence="9">
    <location>
        <begin position="1"/>
        <end position="20"/>
    </location>
</feature>
<feature type="repeat" description="TPR" evidence="8">
    <location>
        <begin position="581"/>
        <end position="614"/>
    </location>
</feature>
<evidence type="ECO:0000256" key="9">
    <source>
        <dbReference type="SAM" id="MobiDB-lite"/>
    </source>
</evidence>
<dbReference type="GO" id="GO:0016763">
    <property type="term" value="F:pentosyltransferase activity"/>
    <property type="evidence" value="ECO:0007669"/>
    <property type="project" value="TreeGrafter"/>
</dbReference>
<keyword evidence="4" id="KW-0808">Transferase</keyword>
<keyword evidence="3" id="KW-0328">Glycosyltransferase</keyword>
<evidence type="ECO:0000256" key="5">
    <source>
        <dbReference type="ARBA" id="ARBA00022692"/>
    </source>
</evidence>
<keyword evidence="5 10" id="KW-0812">Transmembrane</keyword>
<dbReference type="InterPro" id="IPR011990">
    <property type="entry name" value="TPR-like_helical_dom_sf"/>
</dbReference>
<evidence type="ECO:0000256" key="4">
    <source>
        <dbReference type="ARBA" id="ARBA00022679"/>
    </source>
</evidence>
<evidence type="ECO:0000256" key="6">
    <source>
        <dbReference type="ARBA" id="ARBA00022989"/>
    </source>
</evidence>
<comment type="caution">
    <text evidence="11">The sequence shown here is derived from an EMBL/GenBank/DDBJ whole genome shotgun (WGS) entry which is preliminary data.</text>
</comment>
<evidence type="ECO:0000256" key="3">
    <source>
        <dbReference type="ARBA" id="ARBA00022676"/>
    </source>
</evidence>
<dbReference type="InterPro" id="IPR019734">
    <property type="entry name" value="TPR_rpt"/>
</dbReference>
<gene>
    <name evidence="11" type="ORF">FJY68_12110</name>
</gene>
<dbReference type="Pfam" id="PF13432">
    <property type="entry name" value="TPR_16"/>
    <property type="match status" value="2"/>
</dbReference>
<dbReference type="PANTHER" id="PTHR33908:SF11">
    <property type="entry name" value="MEMBRANE PROTEIN"/>
    <property type="match status" value="1"/>
</dbReference>
<accession>A0A937XFP7</accession>
<comment type="subcellular location">
    <subcellularLocation>
        <location evidence="1">Cell membrane</location>
        <topology evidence="1">Multi-pass membrane protein</topology>
    </subcellularLocation>
</comment>
<dbReference type="GO" id="GO:0009103">
    <property type="term" value="P:lipopolysaccharide biosynthetic process"/>
    <property type="evidence" value="ECO:0007669"/>
    <property type="project" value="UniProtKB-ARBA"/>
</dbReference>
<evidence type="ECO:0000256" key="10">
    <source>
        <dbReference type="SAM" id="Phobius"/>
    </source>
</evidence>
<feature type="transmembrane region" description="Helical" evidence="10">
    <location>
        <begin position="463"/>
        <end position="480"/>
    </location>
</feature>
<feature type="transmembrane region" description="Helical" evidence="10">
    <location>
        <begin position="28"/>
        <end position="48"/>
    </location>
</feature>
<evidence type="ECO:0000313" key="11">
    <source>
        <dbReference type="EMBL" id="MBM3332568.1"/>
    </source>
</evidence>
<evidence type="ECO:0000256" key="1">
    <source>
        <dbReference type="ARBA" id="ARBA00004651"/>
    </source>
</evidence>
<reference evidence="11" key="1">
    <citation type="submission" date="2019-03" db="EMBL/GenBank/DDBJ databases">
        <title>Lake Tanganyika Metagenome-Assembled Genomes (MAGs).</title>
        <authorList>
            <person name="Tran P."/>
        </authorList>
    </citation>
    <scope>NUCLEOTIDE SEQUENCE</scope>
    <source>
        <strain evidence="11">K_DeepCast_150m_m2_040</strain>
    </source>
</reference>
<dbReference type="Proteomes" id="UP000779900">
    <property type="component" value="Unassembled WGS sequence"/>
</dbReference>
<dbReference type="SUPFAM" id="SSF48452">
    <property type="entry name" value="TPR-like"/>
    <property type="match status" value="1"/>
</dbReference>
<evidence type="ECO:0000256" key="2">
    <source>
        <dbReference type="ARBA" id="ARBA00022475"/>
    </source>
</evidence>
<dbReference type="Gene3D" id="1.25.40.10">
    <property type="entry name" value="Tetratricopeptide repeat domain"/>
    <property type="match status" value="1"/>
</dbReference>
<feature type="repeat" description="TPR" evidence="8">
    <location>
        <begin position="649"/>
        <end position="682"/>
    </location>
</feature>
<dbReference type="InterPro" id="IPR050297">
    <property type="entry name" value="LipidA_mod_glycosyltrf_83"/>
</dbReference>
<dbReference type="SMART" id="SM00028">
    <property type="entry name" value="TPR"/>
    <property type="match status" value="4"/>
</dbReference>
<dbReference type="AlphaFoldDB" id="A0A937XFP7"/>
<organism evidence="11 12">
    <name type="scientific">candidate division WOR-3 bacterium</name>
    <dbReference type="NCBI Taxonomy" id="2052148"/>
    <lineage>
        <taxon>Bacteria</taxon>
        <taxon>Bacteria division WOR-3</taxon>
    </lineage>
</organism>
<feature type="transmembrane region" description="Helical" evidence="10">
    <location>
        <begin position="268"/>
        <end position="289"/>
    </location>
</feature>
<dbReference type="PANTHER" id="PTHR33908">
    <property type="entry name" value="MANNOSYLTRANSFERASE YKCB-RELATED"/>
    <property type="match status" value="1"/>
</dbReference>
<keyword evidence="8" id="KW-0802">TPR repeat</keyword>
<proteinExistence type="predicted"/>
<name>A0A937XFP7_UNCW3</name>
<feature type="repeat" description="TPR" evidence="8">
    <location>
        <begin position="615"/>
        <end position="648"/>
    </location>
</feature>
<dbReference type="PROSITE" id="PS50005">
    <property type="entry name" value="TPR"/>
    <property type="match status" value="3"/>
</dbReference>
<keyword evidence="6 10" id="KW-1133">Transmembrane helix</keyword>
<feature type="transmembrane region" description="Helical" evidence="10">
    <location>
        <begin position="213"/>
        <end position="238"/>
    </location>
</feature>
<keyword evidence="7 10" id="KW-0472">Membrane</keyword>
<protein>
    <submittedName>
        <fullName evidence="11">Tetratricopeptide repeat protein</fullName>
    </submittedName>
</protein>
<evidence type="ECO:0000256" key="7">
    <source>
        <dbReference type="ARBA" id="ARBA00023136"/>
    </source>
</evidence>
<feature type="transmembrane region" description="Helical" evidence="10">
    <location>
        <begin position="152"/>
        <end position="174"/>
    </location>
</feature>
<dbReference type="EMBL" id="VGIR01000102">
    <property type="protein sequence ID" value="MBM3332568.1"/>
    <property type="molecule type" value="Genomic_DNA"/>
</dbReference>
<feature type="transmembrane region" description="Helical" evidence="10">
    <location>
        <begin position="411"/>
        <end position="430"/>
    </location>
</feature>